<protein>
    <submittedName>
        <fullName evidence="2">Outer membrane protein beta-barrel domain-containing protein</fullName>
    </submittedName>
</protein>
<feature type="compositionally biased region" description="Basic and acidic residues" evidence="1">
    <location>
        <begin position="137"/>
        <end position="147"/>
    </location>
</feature>
<dbReference type="EMBL" id="FZNZ01000053">
    <property type="protein sequence ID" value="SNS15558.1"/>
    <property type="molecule type" value="Genomic_DNA"/>
</dbReference>
<feature type="compositionally biased region" description="Low complexity" evidence="1">
    <location>
        <begin position="53"/>
        <end position="64"/>
    </location>
</feature>
<keyword evidence="3" id="KW-1185">Reference proteome</keyword>
<evidence type="ECO:0000313" key="3">
    <source>
        <dbReference type="Proteomes" id="UP000198427"/>
    </source>
</evidence>
<evidence type="ECO:0000256" key="1">
    <source>
        <dbReference type="SAM" id="MobiDB-lite"/>
    </source>
</evidence>
<proteinExistence type="predicted"/>
<accession>A0AA94LM66</accession>
<feature type="region of interest" description="Disordered" evidence="1">
    <location>
        <begin position="94"/>
        <end position="170"/>
    </location>
</feature>
<feature type="compositionally biased region" description="Basic and acidic residues" evidence="1">
    <location>
        <begin position="40"/>
        <end position="50"/>
    </location>
</feature>
<reference evidence="2 3" key="1">
    <citation type="submission" date="2017-06" db="EMBL/GenBank/DDBJ databases">
        <authorList>
            <person name="Varghese N."/>
            <person name="Submissions S."/>
        </authorList>
    </citation>
    <scope>NUCLEOTIDE SEQUENCE [LARGE SCALE GENOMIC DNA]</scope>
    <source>
        <strain evidence="2 3">DSM 26989</strain>
    </source>
</reference>
<organism evidence="2 3">
    <name type="scientific">Prevotella jejuni</name>
    <dbReference type="NCBI Taxonomy" id="1177574"/>
    <lineage>
        <taxon>Bacteria</taxon>
        <taxon>Pseudomonadati</taxon>
        <taxon>Bacteroidota</taxon>
        <taxon>Bacteroidia</taxon>
        <taxon>Bacteroidales</taxon>
        <taxon>Prevotellaceae</taxon>
        <taxon>Prevotella</taxon>
    </lineage>
</organism>
<dbReference type="Proteomes" id="UP000198427">
    <property type="component" value="Unassembled WGS sequence"/>
</dbReference>
<comment type="caution">
    <text evidence="2">The sequence shown here is derived from an EMBL/GenBank/DDBJ whole genome shotgun (WGS) entry which is preliminary data.</text>
</comment>
<sequence>MSLSMKDKSNRKKRYILAGIFLGIATLFGIERCVNDDPESEQRIEQKTADKAPSQSSTPQVSSSLDRINVQKDSGRSDCVYNKLGNVSRNVTSINTRRIKKSSMTRKTANGKHFSSEQPILSPSLSTDVSSLNDKTASIKHETKEPGNESTNQKTGEHVLDNSMNSQPSIVQENPKESLSLITYSFPHYHLFRIGLRAGVGYSSISGLSSIIENYDIRPTFTMSERGGVNPRIGIFGTWQYRRLGAELGIDYTRILSKLTEHKIPENVTETTRFHYNFITPQVLLRFYAFPKFYMGAGISAAIPFGSRNIDFTNDRIGEVYRQQAERTQDHLRESVKARVVFIPTIKIGYVDIKNGLEAGLEYGFGFNDMLRTSTNDYGYQERMNNLQTVSLTIGYSLPLGKAK</sequence>
<dbReference type="AlphaFoldDB" id="A0AA94LM66"/>
<gene>
    <name evidence="2" type="ORF">SAMN06265364_1532</name>
</gene>
<name>A0AA94LM66_9BACT</name>
<feature type="region of interest" description="Disordered" evidence="1">
    <location>
        <begin position="38"/>
        <end position="69"/>
    </location>
</feature>
<evidence type="ECO:0000313" key="2">
    <source>
        <dbReference type="EMBL" id="SNS15558.1"/>
    </source>
</evidence>
<feature type="compositionally biased region" description="Polar residues" evidence="1">
    <location>
        <begin position="116"/>
        <end position="136"/>
    </location>
</feature>